<gene>
    <name evidence="4" type="ORF">PIG85_09215</name>
</gene>
<feature type="domain" description="Ferritin/DPS" evidence="3">
    <location>
        <begin position="11"/>
        <end position="145"/>
    </location>
</feature>
<dbReference type="GO" id="GO:0008199">
    <property type="term" value="F:ferric iron binding"/>
    <property type="evidence" value="ECO:0007669"/>
    <property type="project" value="InterPro"/>
</dbReference>
<dbReference type="EMBL" id="CP116394">
    <property type="protein sequence ID" value="WCE45810.1"/>
    <property type="molecule type" value="Genomic_DNA"/>
</dbReference>
<evidence type="ECO:0000313" key="5">
    <source>
        <dbReference type="Proteomes" id="UP001211044"/>
    </source>
</evidence>
<evidence type="ECO:0000256" key="2">
    <source>
        <dbReference type="RuleBase" id="RU003875"/>
    </source>
</evidence>
<dbReference type="Gene3D" id="1.20.1260.10">
    <property type="match status" value="1"/>
</dbReference>
<sequence length="148" mass="16192">MVKVEGIVGDTLQQTLVDLISLELQAKQAHWNIKGPRFRALHLALDEVVDLVRNNADEVAERLATIGGNPDGRESTVAKTSTLDELEAGDLPVDKTYEVMAERVQTVCDKIRQNLSEADEADPITGDLLIGVVSGLEQQAWFLRAATK</sequence>
<dbReference type="KEGG" id="wne:PIG85_09215"/>
<dbReference type="PIRSF" id="PIRSF005900">
    <property type="entry name" value="Dps"/>
    <property type="match status" value="1"/>
</dbReference>
<proteinExistence type="inferred from homology"/>
<dbReference type="PANTHER" id="PTHR42932:SF2">
    <property type="entry name" value="DNA PROTECTION DURING STARVATION PROTEIN 1"/>
    <property type="match status" value="1"/>
</dbReference>
<dbReference type="RefSeq" id="WP_004808348.1">
    <property type="nucleotide sequence ID" value="NZ_CP116394.1"/>
</dbReference>
<evidence type="ECO:0000256" key="1">
    <source>
        <dbReference type="ARBA" id="ARBA00009497"/>
    </source>
</evidence>
<dbReference type="CDD" id="cd01043">
    <property type="entry name" value="DPS"/>
    <property type="match status" value="1"/>
</dbReference>
<organism evidence="4 5">
    <name type="scientific">Winkia neuii subsp. anitrata</name>
    <dbReference type="NCBI Taxonomy" id="29318"/>
    <lineage>
        <taxon>Bacteria</taxon>
        <taxon>Bacillati</taxon>
        <taxon>Actinomycetota</taxon>
        <taxon>Actinomycetes</taxon>
        <taxon>Actinomycetales</taxon>
        <taxon>Actinomycetaceae</taxon>
        <taxon>Winkia</taxon>
    </lineage>
</organism>
<dbReference type="PANTHER" id="PTHR42932">
    <property type="entry name" value="GENERAL STRESS PROTEIN 20U"/>
    <property type="match status" value="1"/>
</dbReference>
<evidence type="ECO:0000313" key="4">
    <source>
        <dbReference type="EMBL" id="WCE45810.1"/>
    </source>
</evidence>
<dbReference type="Proteomes" id="UP001211044">
    <property type="component" value="Chromosome"/>
</dbReference>
<dbReference type="InterPro" id="IPR002177">
    <property type="entry name" value="DPS_DNA-bd"/>
</dbReference>
<comment type="similarity">
    <text evidence="1 2">Belongs to the Dps family.</text>
</comment>
<evidence type="ECO:0000259" key="3">
    <source>
        <dbReference type="Pfam" id="PF00210"/>
    </source>
</evidence>
<dbReference type="InterPro" id="IPR012347">
    <property type="entry name" value="Ferritin-like"/>
</dbReference>
<dbReference type="InterPro" id="IPR009078">
    <property type="entry name" value="Ferritin-like_SF"/>
</dbReference>
<dbReference type="AlphaFoldDB" id="A0AB38XN90"/>
<dbReference type="Pfam" id="PF00210">
    <property type="entry name" value="Ferritin"/>
    <property type="match status" value="1"/>
</dbReference>
<dbReference type="InterPro" id="IPR008331">
    <property type="entry name" value="Ferritin_DPS_dom"/>
</dbReference>
<reference evidence="4" key="1">
    <citation type="submission" date="2023-01" db="EMBL/GenBank/DDBJ databases">
        <title>Comparative Genomic Analysis of the Clinically-Derived Winkia Strain NY0527 Provides Evidence into the Taxonomic Reassignment of Winkia neuii and Characterizes Their Virulence Traits.</title>
        <authorList>
            <person name="Cai X."/>
            <person name="Peng Y."/>
            <person name="Li M."/>
            <person name="Qiu Y."/>
            <person name="Wang Y."/>
            <person name="Xu L."/>
            <person name="Hou Q."/>
        </authorList>
    </citation>
    <scope>NUCLEOTIDE SEQUENCE</scope>
    <source>
        <strain evidence="4">NY0527</strain>
    </source>
</reference>
<dbReference type="InterPro" id="IPR023188">
    <property type="entry name" value="DPS_DNA-bd_CS"/>
</dbReference>
<dbReference type="PROSITE" id="PS00818">
    <property type="entry name" value="DPS_1"/>
    <property type="match status" value="1"/>
</dbReference>
<dbReference type="SUPFAM" id="SSF47240">
    <property type="entry name" value="Ferritin-like"/>
    <property type="match status" value="1"/>
</dbReference>
<dbReference type="PRINTS" id="PR01346">
    <property type="entry name" value="HELNAPAPROT"/>
</dbReference>
<name>A0AB38XN90_9ACTO</name>
<protein>
    <submittedName>
        <fullName evidence="4">DNA starvation/stationary phase protection protein</fullName>
    </submittedName>
</protein>
<dbReference type="GO" id="GO:0016722">
    <property type="term" value="F:oxidoreductase activity, acting on metal ions"/>
    <property type="evidence" value="ECO:0007669"/>
    <property type="project" value="InterPro"/>
</dbReference>
<accession>A0AB38XN90</accession>